<dbReference type="PANTHER" id="PTHR30469">
    <property type="entry name" value="MULTIDRUG RESISTANCE PROTEIN MDTA"/>
    <property type="match status" value="1"/>
</dbReference>
<dbReference type="GO" id="GO:0015562">
    <property type="term" value="F:efflux transmembrane transporter activity"/>
    <property type="evidence" value="ECO:0007669"/>
    <property type="project" value="TreeGrafter"/>
</dbReference>
<dbReference type="EMBL" id="CP045201">
    <property type="protein sequence ID" value="QOL81299.1"/>
    <property type="molecule type" value="Genomic_DNA"/>
</dbReference>
<dbReference type="Gene3D" id="2.40.30.170">
    <property type="match status" value="1"/>
</dbReference>
<dbReference type="InterPro" id="IPR006143">
    <property type="entry name" value="RND_pump_MFP"/>
</dbReference>
<dbReference type="PANTHER" id="PTHR30469:SF15">
    <property type="entry name" value="HLYD FAMILY OF SECRETION PROTEINS"/>
    <property type="match status" value="1"/>
</dbReference>
<dbReference type="Pfam" id="PF25967">
    <property type="entry name" value="RND-MFP_C"/>
    <property type="match status" value="1"/>
</dbReference>
<comment type="similarity">
    <text evidence="1">Belongs to the membrane fusion protein (MFP) (TC 8.A.1) family.</text>
</comment>
<feature type="domain" description="CzcB-like barrel-sandwich hybrid" evidence="4">
    <location>
        <begin position="62"/>
        <end position="196"/>
    </location>
</feature>
<dbReference type="InterPro" id="IPR058627">
    <property type="entry name" value="MdtA-like_C"/>
</dbReference>
<feature type="chain" id="PRO_5032890100" evidence="2">
    <location>
        <begin position="19"/>
        <end position="353"/>
    </location>
</feature>
<dbReference type="Proteomes" id="UP000594118">
    <property type="component" value="Chromosome"/>
</dbReference>
<dbReference type="SUPFAM" id="SSF111369">
    <property type="entry name" value="HlyD-like secretion proteins"/>
    <property type="match status" value="1"/>
</dbReference>
<keyword evidence="6" id="KW-1185">Reference proteome</keyword>
<feature type="signal peptide" evidence="2">
    <location>
        <begin position="1"/>
        <end position="18"/>
    </location>
</feature>
<protein>
    <submittedName>
        <fullName evidence="5">Efflux RND transporter periplasmic adaptor subunit</fullName>
    </submittedName>
</protein>
<dbReference type="NCBIfam" id="TIGR01730">
    <property type="entry name" value="RND_mfp"/>
    <property type="match status" value="1"/>
</dbReference>
<dbReference type="InterPro" id="IPR058647">
    <property type="entry name" value="BSH_CzcB-like"/>
</dbReference>
<accession>A0A7L9WM41</accession>
<dbReference type="GO" id="GO:1990281">
    <property type="term" value="C:efflux pump complex"/>
    <property type="evidence" value="ECO:0007669"/>
    <property type="project" value="TreeGrafter"/>
</dbReference>
<evidence type="ECO:0000256" key="2">
    <source>
        <dbReference type="SAM" id="SignalP"/>
    </source>
</evidence>
<keyword evidence="2" id="KW-0732">Signal</keyword>
<dbReference type="Gene3D" id="2.40.50.100">
    <property type="match status" value="1"/>
</dbReference>
<proteinExistence type="inferred from homology"/>
<dbReference type="RefSeq" id="WP_193079218.1">
    <property type="nucleotide sequence ID" value="NZ_CP045201.1"/>
</dbReference>
<evidence type="ECO:0000259" key="3">
    <source>
        <dbReference type="Pfam" id="PF25967"/>
    </source>
</evidence>
<sequence>MNRLLLCAALLMPAFALAEEAAVEATGPRPVVTEIVTADPTRERMFPGVIEAAHETDLAFQTIGRIATLNADPGDLVEAGQVLATLDRVSLQEDVTSAEAALSSARAASAFAEQSYSRTRALSDRDIATKADVEQAEANRNASAAQVVAAEADLASANEALSYGSLSAPEAGVVLDAPVEQGMVVSAGTTVVTLADVKGREAVIDVPTEFLALLAPDAQFRLSGHEGVDDPVMAKLRLIEPVADDTLRGRRLRLAIDDDADRFRIGSLVSATYAAAGDEIITLPQSAITGPKDKPMVWRVLPDTRSVTGQPVTLGAVIGNRIEVISGVSVGDEIIVKGANSLEDGQSVGERAE</sequence>
<dbReference type="Gene3D" id="2.40.420.20">
    <property type="match status" value="1"/>
</dbReference>
<evidence type="ECO:0000313" key="6">
    <source>
        <dbReference type="Proteomes" id="UP000594118"/>
    </source>
</evidence>
<feature type="domain" description="Multidrug resistance protein MdtA-like C-terminal permuted SH3" evidence="3">
    <location>
        <begin position="280"/>
        <end position="339"/>
    </location>
</feature>
<name>A0A7L9WM41_9RHOB</name>
<dbReference type="AlphaFoldDB" id="A0A7L9WM41"/>
<evidence type="ECO:0000259" key="4">
    <source>
        <dbReference type="Pfam" id="PF25973"/>
    </source>
</evidence>
<dbReference type="Gene3D" id="1.10.287.470">
    <property type="entry name" value="Helix hairpin bin"/>
    <property type="match status" value="1"/>
</dbReference>
<dbReference type="KEGG" id="pshq:F3W81_11030"/>
<reference evidence="5 6" key="1">
    <citation type="submission" date="2019-10" db="EMBL/GenBank/DDBJ databases">
        <title>Pseudopuniceibacterium sp. HQ09 islated from Antarctica.</title>
        <authorList>
            <person name="Liao L."/>
            <person name="Su S."/>
            <person name="Chen B."/>
            <person name="Yu Y."/>
        </authorList>
    </citation>
    <scope>NUCLEOTIDE SEQUENCE [LARGE SCALE GENOMIC DNA]</scope>
    <source>
        <strain evidence="5 6">HQ09</strain>
    </source>
</reference>
<evidence type="ECO:0000313" key="5">
    <source>
        <dbReference type="EMBL" id="QOL81299.1"/>
    </source>
</evidence>
<organism evidence="5 6">
    <name type="scientific">Pseudooceanicola spongiae</name>
    <dbReference type="NCBI Taxonomy" id="2613965"/>
    <lineage>
        <taxon>Bacteria</taxon>
        <taxon>Pseudomonadati</taxon>
        <taxon>Pseudomonadota</taxon>
        <taxon>Alphaproteobacteria</taxon>
        <taxon>Rhodobacterales</taxon>
        <taxon>Paracoccaceae</taxon>
        <taxon>Pseudooceanicola</taxon>
    </lineage>
</organism>
<gene>
    <name evidence="5" type="ORF">F3W81_11030</name>
</gene>
<evidence type="ECO:0000256" key="1">
    <source>
        <dbReference type="ARBA" id="ARBA00009477"/>
    </source>
</evidence>
<dbReference type="Pfam" id="PF25973">
    <property type="entry name" value="BSH_CzcB"/>
    <property type="match status" value="1"/>
</dbReference>